<accession>A0A812QHP7</accession>
<sequence length="187" mass="21292">AHVKLPVIDDDQEVYLLLLDDEAESYPGPSGDWNFLTCAERRKRAKNSWLIPGGHLRIRTLVREKIRPRWWFVALAECSGQGLRNVQYEVHAQNILYGWASEFSTDRRYALHAFVACCVVFAAFMMVQTRANVILASRQHDDSARSKAAHPFARILLSGICVELVACFFEVLHLMLFASNGRLELSL</sequence>
<keyword evidence="1" id="KW-0472">Membrane</keyword>
<feature type="non-terminal residue" evidence="2">
    <location>
        <position position="187"/>
    </location>
</feature>
<keyword evidence="1" id="KW-1133">Transmembrane helix</keyword>
<proteinExistence type="predicted"/>
<reference evidence="2" key="1">
    <citation type="submission" date="2021-02" db="EMBL/GenBank/DDBJ databases">
        <authorList>
            <person name="Dougan E. K."/>
            <person name="Rhodes N."/>
            <person name="Thang M."/>
            <person name="Chan C."/>
        </authorList>
    </citation>
    <scope>NUCLEOTIDE SEQUENCE</scope>
</reference>
<feature type="transmembrane region" description="Helical" evidence="1">
    <location>
        <begin position="109"/>
        <end position="127"/>
    </location>
</feature>
<dbReference type="Proteomes" id="UP000601435">
    <property type="component" value="Unassembled WGS sequence"/>
</dbReference>
<organism evidence="2 3">
    <name type="scientific">Symbiodinium necroappetens</name>
    <dbReference type="NCBI Taxonomy" id="1628268"/>
    <lineage>
        <taxon>Eukaryota</taxon>
        <taxon>Sar</taxon>
        <taxon>Alveolata</taxon>
        <taxon>Dinophyceae</taxon>
        <taxon>Suessiales</taxon>
        <taxon>Symbiodiniaceae</taxon>
        <taxon>Symbiodinium</taxon>
    </lineage>
</organism>
<comment type="caution">
    <text evidence="2">The sequence shown here is derived from an EMBL/GenBank/DDBJ whole genome shotgun (WGS) entry which is preliminary data.</text>
</comment>
<name>A0A812QHP7_9DINO</name>
<gene>
    <name evidence="2" type="primary">Tmem145</name>
    <name evidence="2" type="ORF">SNEC2469_LOCUS10090</name>
</gene>
<keyword evidence="1" id="KW-0812">Transmembrane</keyword>
<evidence type="ECO:0000313" key="3">
    <source>
        <dbReference type="Proteomes" id="UP000601435"/>
    </source>
</evidence>
<keyword evidence="3" id="KW-1185">Reference proteome</keyword>
<evidence type="ECO:0000256" key="1">
    <source>
        <dbReference type="SAM" id="Phobius"/>
    </source>
</evidence>
<dbReference type="EMBL" id="CAJNJA010016118">
    <property type="protein sequence ID" value="CAE7374535.1"/>
    <property type="molecule type" value="Genomic_DNA"/>
</dbReference>
<evidence type="ECO:0000313" key="2">
    <source>
        <dbReference type="EMBL" id="CAE7374535.1"/>
    </source>
</evidence>
<dbReference type="OrthoDB" id="444587at2759"/>
<dbReference type="AlphaFoldDB" id="A0A812QHP7"/>
<protein>
    <submittedName>
        <fullName evidence="2">Tmem145 protein</fullName>
    </submittedName>
</protein>
<feature type="transmembrane region" description="Helical" evidence="1">
    <location>
        <begin position="155"/>
        <end position="178"/>
    </location>
</feature>